<dbReference type="HOGENOM" id="CLU_055310_1_0_1"/>
<dbReference type="GO" id="GO:0051286">
    <property type="term" value="C:cell tip"/>
    <property type="evidence" value="ECO:0007669"/>
    <property type="project" value="TreeGrafter"/>
</dbReference>
<evidence type="ECO:0000259" key="3">
    <source>
        <dbReference type="Pfam" id="PF06428"/>
    </source>
</evidence>
<dbReference type="PANTHER" id="PTHR14430:SF4">
    <property type="entry name" value="GDP_GTP EXCHANGE FACTOR SEC2 N-TERMINAL DOMAIN-CONTAINING PROTEIN"/>
    <property type="match status" value="1"/>
</dbReference>
<feature type="compositionally biased region" description="Low complexity" evidence="2">
    <location>
        <begin position="76"/>
        <end position="86"/>
    </location>
</feature>
<dbReference type="AlphaFoldDB" id="C6HBN6"/>
<gene>
    <name evidence="4" type="ORF">HCDG_03435</name>
</gene>
<reference evidence="5" key="1">
    <citation type="submission" date="2009-05" db="EMBL/GenBank/DDBJ databases">
        <title>The genome sequence of Ajellomyces capsulatus strain H143.</title>
        <authorList>
            <person name="Champion M."/>
            <person name="Cuomo C.A."/>
            <person name="Ma L.-J."/>
            <person name="Henn M.R."/>
            <person name="Sil A."/>
            <person name="Goldman B."/>
            <person name="Young S.K."/>
            <person name="Kodira C.D."/>
            <person name="Zeng Q."/>
            <person name="Koehrsen M."/>
            <person name="Alvarado L."/>
            <person name="Berlin A.M."/>
            <person name="Borenstein D."/>
            <person name="Chen Z."/>
            <person name="Engels R."/>
            <person name="Freedman E."/>
            <person name="Gellesch M."/>
            <person name="Goldberg J."/>
            <person name="Griggs A."/>
            <person name="Gujja S."/>
            <person name="Heiman D.I."/>
            <person name="Hepburn T.A."/>
            <person name="Howarth C."/>
            <person name="Jen D."/>
            <person name="Larson L."/>
            <person name="Lewis B."/>
            <person name="Mehta T."/>
            <person name="Park D."/>
            <person name="Pearson M."/>
            <person name="Roberts A."/>
            <person name="Saif S."/>
            <person name="Shea T.D."/>
            <person name="Shenoy N."/>
            <person name="Sisk P."/>
            <person name="Stolte C."/>
            <person name="Sykes S."/>
            <person name="Walk T."/>
            <person name="White J."/>
            <person name="Yandava C."/>
            <person name="Klein B."/>
            <person name="McEwen J.G."/>
            <person name="Puccia R."/>
            <person name="Goldman G.H."/>
            <person name="Felipe M.S."/>
            <person name="Nino-Vega G."/>
            <person name="San-Blas G."/>
            <person name="Taylor J.W."/>
            <person name="Mendoza L."/>
            <person name="Galagan J.E."/>
            <person name="Nusbaum C."/>
            <person name="Birren B.W."/>
        </authorList>
    </citation>
    <scope>NUCLEOTIDE SEQUENCE [LARGE SCALE GENOMIC DNA]</scope>
    <source>
        <strain evidence="5">H143</strain>
    </source>
</reference>
<name>C6HBN6_AJECH</name>
<feature type="compositionally biased region" description="Basic and acidic residues" evidence="2">
    <location>
        <begin position="167"/>
        <end position="179"/>
    </location>
</feature>
<evidence type="ECO:0000256" key="1">
    <source>
        <dbReference type="ARBA" id="ARBA00023054"/>
    </source>
</evidence>
<organism evidence="4 5">
    <name type="scientific">Ajellomyces capsulatus (strain H143)</name>
    <name type="common">Darling's disease fungus</name>
    <name type="synonym">Histoplasma capsulatum</name>
    <dbReference type="NCBI Taxonomy" id="544712"/>
    <lineage>
        <taxon>Eukaryota</taxon>
        <taxon>Fungi</taxon>
        <taxon>Dikarya</taxon>
        <taxon>Ascomycota</taxon>
        <taxon>Pezizomycotina</taxon>
        <taxon>Eurotiomycetes</taxon>
        <taxon>Eurotiomycetidae</taxon>
        <taxon>Onygenales</taxon>
        <taxon>Ajellomycetaceae</taxon>
        <taxon>Histoplasma</taxon>
    </lineage>
</organism>
<dbReference type="OrthoDB" id="5560525at2759"/>
<feature type="compositionally biased region" description="Low complexity" evidence="2">
    <location>
        <begin position="136"/>
        <end position="162"/>
    </location>
</feature>
<dbReference type="Pfam" id="PF06428">
    <property type="entry name" value="Sec2p"/>
    <property type="match status" value="1"/>
</dbReference>
<protein>
    <recommendedName>
        <fullName evidence="3">GDP/GTP exchange factor Sec2 N-terminal domain-containing protein</fullName>
    </recommendedName>
</protein>
<dbReference type="GO" id="GO:0070319">
    <property type="term" value="C:Golgi to plasma membrane transport vesicle"/>
    <property type="evidence" value="ECO:0007669"/>
    <property type="project" value="TreeGrafter"/>
</dbReference>
<feature type="domain" description="GDP/GTP exchange factor Sec2 N-terminal" evidence="3">
    <location>
        <begin position="158"/>
        <end position="218"/>
    </location>
</feature>
<dbReference type="OMA" id="NIEHTTE"/>
<dbReference type="Gene3D" id="6.10.140.910">
    <property type="match status" value="1"/>
</dbReference>
<keyword evidence="1" id="KW-0175">Coiled coil</keyword>
<dbReference type="InterPro" id="IPR040351">
    <property type="entry name" value="RAB3IL/RAB3IP/Sec2"/>
</dbReference>
<feature type="region of interest" description="Disordered" evidence="2">
    <location>
        <begin position="71"/>
        <end position="181"/>
    </location>
</feature>
<dbReference type="GO" id="GO:0006887">
    <property type="term" value="P:exocytosis"/>
    <property type="evidence" value="ECO:0007669"/>
    <property type="project" value="TreeGrafter"/>
</dbReference>
<proteinExistence type="predicted"/>
<sequence>MISTVAKRTTTTAAATDCPNCGYDVFLADDHAHQRISELEAQIRFLNKRAAETADKLADYEDEIRLLRSKASAARTTTTQPTTTIPPTTPTLPPSQTTDHHIHPASPPTPQSRLGTFASLLPYGRRNATTPPPQNRSPSPTSTTRPPTSHSTSSHAPQPSTALQDALTREQTLRKEAESRLTQANSELEELTAQLFSQANEMVAQERKARAKLEERVEFLLSLWWRDSFYWWKMGTKKKKRRSCGEHDKEVCKIGVDLCGYPAVNNAYPMGIGKYVELENGVPDGWGIDIIYTDICK</sequence>
<dbReference type="SUPFAM" id="SSF144284">
    <property type="entry name" value="Sec2 N-terminal region"/>
    <property type="match status" value="1"/>
</dbReference>
<evidence type="ECO:0000313" key="5">
    <source>
        <dbReference type="Proteomes" id="UP000002624"/>
    </source>
</evidence>
<dbReference type="Proteomes" id="UP000002624">
    <property type="component" value="Unassembled WGS sequence"/>
</dbReference>
<evidence type="ECO:0000313" key="4">
    <source>
        <dbReference type="EMBL" id="EER41976.1"/>
    </source>
</evidence>
<evidence type="ECO:0000256" key="2">
    <source>
        <dbReference type="SAM" id="MobiDB-lite"/>
    </source>
</evidence>
<dbReference type="InterPro" id="IPR009449">
    <property type="entry name" value="Sec2_N"/>
</dbReference>
<dbReference type="VEuPathDB" id="FungiDB:HCDG_03435"/>
<dbReference type="PANTHER" id="PTHR14430">
    <property type="entry name" value="RABIN3-RELATED"/>
    <property type="match status" value="1"/>
</dbReference>
<dbReference type="EMBL" id="GG692422">
    <property type="protein sequence ID" value="EER41976.1"/>
    <property type="molecule type" value="Genomic_DNA"/>
</dbReference>
<accession>C6HBN6</accession>
<dbReference type="GO" id="GO:0005085">
    <property type="term" value="F:guanyl-nucleotide exchange factor activity"/>
    <property type="evidence" value="ECO:0007669"/>
    <property type="project" value="InterPro"/>
</dbReference>
<dbReference type="STRING" id="544712.C6HBN6"/>